<protein>
    <submittedName>
        <fullName evidence="4">Uncharacterized protein</fullName>
    </submittedName>
</protein>
<sequence length="846" mass="93846">MSFIGFKLPVPQFPSMGAFVNLQGSSIHPVASTGSITLRVASTGLTLVGHASHVFIQAVTSFVPLLLLLCAALFALKSLVSPLALVGVHLWVMSNRQLFLALLLVIVATHVALPEALAQALVDGSAFGVTPLTLFSVQLACLLVLLDVERYWLSLSTPRYRSLLKANHRNDSTSLSDETPSTRINACQVNGHHCAHCETSVPVVEVGYCDSEEGFTGPEVPYFIPKTAKGLPRHNKKLRRVRDPTGKWRSQLTSARNYRAIGSQRISSAPGCAEAKAEVLFALKDAQDEIAFLKAACETQDTRIMEVRSTLSVALEAYTNERLRGDSLLQQLGEPDTSPDQADKTPDSSPSFVNAVYEHVTTLKDCVANNSNASSEDSLEPFADGSSLFSITAFDGKPAEEQLTPSELVVQDMFRIHDANLVQLQEVSRDHDNKLAQLEDMRTRLHSQSALTNHTVALKRESIASQDAHISNLEISLSSIQKVFQVTQSYNTSLEHQLNTVQSELATLKAQALNTLQSYENLEASHEFNALEHHFLVRYLEKQFSDAQLEAKEASDALLMEEIQFNASTRDLPDRLIKADEDFAATEDCLNARRRTTQEELACSVQELAAESSTNQTLLERVTTLSSRHQTLAVYHEEITQETQGKLALLAAAQQELADLKAQVQIRAPSRAATIAAPTDTNLEELRQQLSDERCAKEVAIARSIDLDQASTQHESNQAEIQELQRQISFYRYNNDHCARANEKVLRHIAEHQKEREATQYWIGYYVERFGEPDDEEEEDGEEGEEGDQEEEYYEENAAVEEEEPESSPEPETPPSTYLFPEVVASDPDFHIFGDESDQKSGGDVY</sequence>
<evidence type="ECO:0000313" key="5">
    <source>
        <dbReference type="Proteomes" id="UP000813824"/>
    </source>
</evidence>
<dbReference type="OrthoDB" id="3331462at2759"/>
<keyword evidence="3" id="KW-0472">Membrane</keyword>
<feature type="region of interest" description="Disordered" evidence="2">
    <location>
        <begin position="771"/>
        <end position="846"/>
    </location>
</feature>
<feature type="compositionally biased region" description="Acidic residues" evidence="2">
    <location>
        <begin position="773"/>
        <end position="809"/>
    </location>
</feature>
<reference evidence="4" key="1">
    <citation type="journal article" date="2021" name="New Phytol.">
        <title>Evolutionary innovations through gain and loss of genes in the ectomycorrhizal Boletales.</title>
        <authorList>
            <person name="Wu G."/>
            <person name="Miyauchi S."/>
            <person name="Morin E."/>
            <person name="Kuo A."/>
            <person name="Drula E."/>
            <person name="Varga T."/>
            <person name="Kohler A."/>
            <person name="Feng B."/>
            <person name="Cao Y."/>
            <person name="Lipzen A."/>
            <person name="Daum C."/>
            <person name="Hundley H."/>
            <person name="Pangilinan J."/>
            <person name="Johnson J."/>
            <person name="Barry K."/>
            <person name="LaButti K."/>
            <person name="Ng V."/>
            <person name="Ahrendt S."/>
            <person name="Min B."/>
            <person name="Choi I.G."/>
            <person name="Park H."/>
            <person name="Plett J.M."/>
            <person name="Magnuson J."/>
            <person name="Spatafora J.W."/>
            <person name="Nagy L.G."/>
            <person name="Henrissat B."/>
            <person name="Grigoriev I.V."/>
            <person name="Yang Z.L."/>
            <person name="Xu J."/>
            <person name="Martin F.M."/>
        </authorList>
    </citation>
    <scope>NUCLEOTIDE SEQUENCE</scope>
    <source>
        <strain evidence="4">KKN 215</strain>
    </source>
</reference>
<keyword evidence="3" id="KW-1133">Transmembrane helix</keyword>
<evidence type="ECO:0000256" key="2">
    <source>
        <dbReference type="SAM" id="MobiDB-lite"/>
    </source>
</evidence>
<feature type="region of interest" description="Disordered" evidence="2">
    <location>
        <begin position="330"/>
        <end position="351"/>
    </location>
</feature>
<evidence type="ECO:0000256" key="3">
    <source>
        <dbReference type="SAM" id="Phobius"/>
    </source>
</evidence>
<feature type="transmembrane region" description="Helical" evidence="3">
    <location>
        <begin position="97"/>
        <end position="113"/>
    </location>
</feature>
<dbReference type="AlphaFoldDB" id="A0A8K0UXI5"/>
<dbReference type="EMBL" id="JAEVFJ010000002">
    <property type="protein sequence ID" value="KAH8106990.1"/>
    <property type="molecule type" value="Genomic_DNA"/>
</dbReference>
<proteinExistence type="predicted"/>
<feature type="transmembrane region" description="Helical" evidence="3">
    <location>
        <begin position="54"/>
        <end position="76"/>
    </location>
</feature>
<organism evidence="4 5">
    <name type="scientific">Cristinia sonorae</name>
    <dbReference type="NCBI Taxonomy" id="1940300"/>
    <lineage>
        <taxon>Eukaryota</taxon>
        <taxon>Fungi</taxon>
        <taxon>Dikarya</taxon>
        <taxon>Basidiomycota</taxon>
        <taxon>Agaricomycotina</taxon>
        <taxon>Agaricomycetes</taxon>
        <taxon>Agaricomycetidae</taxon>
        <taxon>Agaricales</taxon>
        <taxon>Pleurotineae</taxon>
        <taxon>Stephanosporaceae</taxon>
        <taxon>Cristinia</taxon>
    </lineage>
</organism>
<feature type="coiled-coil region" evidence="1">
    <location>
        <begin position="683"/>
        <end position="727"/>
    </location>
</feature>
<accession>A0A8K0UXI5</accession>
<keyword evidence="5" id="KW-1185">Reference proteome</keyword>
<evidence type="ECO:0000256" key="1">
    <source>
        <dbReference type="SAM" id="Coils"/>
    </source>
</evidence>
<gene>
    <name evidence="4" type="ORF">BXZ70DRAFT_915975</name>
</gene>
<evidence type="ECO:0000313" key="4">
    <source>
        <dbReference type="EMBL" id="KAH8106990.1"/>
    </source>
</evidence>
<comment type="caution">
    <text evidence="4">The sequence shown here is derived from an EMBL/GenBank/DDBJ whole genome shotgun (WGS) entry which is preliminary data.</text>
</comment>
<name>A0A8K0UXI5_9AGAR</name>
<keyword evidence="3" id="KW-0812">Transmembrane</keyword>
<dbReference type="Proteomes" id="UP000813824">
    <property type="component" value="Unassembled WGS sequence"/>
</dbReference>
<feature type="compositionally biased region" description="Basic and acidic residues" evidence="2">
    <location>
        <begin position="828"/>
        <end position="846"/>
    </location>
</feature>
<keyword evidence="1" id="KW-0175">Coiled coil</keyword>